<dbReference type="STRING" id="1095630.A0A2J6T2X5"/>
<dbReference type="InterPro" id="IPR051609">
    <property type="entry name" value="NmrA/Isoflavone_reductase-like"/>
</dbReference>
<keyword evidence="2" id="KW-0560">Oxidoreductase</keyword>
<dbReference type="RefSeq" id="XP_024734261.1">
    <property type="nucleotide sequence ID" value="XM_024880803.1"/>
</dbReference>
<dbReference type="PANTHER" id="PTHR47706:SF6">
    <property type="entry name" value="NMRA-LIKE FAMILY PROTEIN (AFU_ORTHOLOGUE AFUA_6G00280)"/>
    <property type="match status" value="1"/>
</dbReference>
<organism evidence="5 6">
    <name type="scientific">Hyaloscypha bicolor E</name>
    <dbReference type="NCBI Taxonomy" id="1095630"/>
    <lineage>
        <taxon>Eukaryota</taxon>
        <taxon>Fungi</taxon>
        <taxon>Dikarya</taxon>
        <taxon>Ascomycota</taxon>
        <taxon>Pezizomycotina</taxon>
        <taxon>Leotiomycetes</taxon>
        <taxon>Helotiales</taxon>
        <taxon>Hyaloscyphaceae</taxon>
        <taxon>Hyaloscypha</taxon>
        <taxon>Hyaloscypha bicolor</taxon>
    </lineage>
</organism>
<feature type="domain" description="NmrA-like" evidence="4">
    <location>
        <begin position="5"/>
        <end position="256"/>
    </location>
</feature>
<reference evidence="5 6" key="1">
    <citation type="submission" date="2016-04" db="EMBL/GenBank/DDBJ databases">
        <title>A degradative enzymes factory behind the ericoid mycorrhizal symbiosis.</title>
        <authorList>
            <consortium name="DOE Joint Genome Institute"/>
            <person name="Martino E."/>
            <person name="Morin E."/>
            <person name="Grelet G."/>
            <person name="Kuo A."/>
            <person name="Kohler A."/>
            <person name="Daghino S."/>
            <person name="Barry K."/>
            <person name="Choi C."/>
            <person name="Cichocki N."/>
            <person name="Clum A."/>
            <person name="Copeland A."/>
            <person name="Hainaut M."/>
            <person name="Haridas S."/>
            <person name="Labutti K."/>
            <person name="Lindquist E."/>
            <person name="Lipzen A."/>
            <person name="Khouja H.-R."/>
            <person name="Murat C."/>
            <person name="Ohm R."/>
            <person name="Olson A."/>
            <person name="Spatafora J."/>
            <person name="Veneault-Fourrey C."/>
            <person name="Henrissat B."/>
            <person name="Grigoriev I."/>
            <person name="Martin F."/>
            <person name="Perotto S."/>
        </authorList>
    </citation>
    <scope>NUCLEOTIDE SEQUENCE [LARGE SCALE GENOMIC DNA]</scope>
    <source>
        <strain evidence="5 6">E</strain>
    </source>
</reference>
<evidence type="ECO:0000259" key="4">
    <source>
        <dbReference type="Pfam" id="PF05368"/>
    </source>
</evidence>
<evidence type="ECO:0000256" key="1">
    <source>
        <dbReference type="ARBA" id="ARBA00022857"/>
    </source>
</evidence>
<protein>
    <submittedName>
        <fullName evidence="5">NmrA family protein</fullName>
    </submittedName>
</protein>
<sequence length="316" mass="34782">MVSTNSNILVLGAGELGTSILTSLSALAPPSTKITVLLRSSKVNTTSPSKLAELSALKALNISFVAGDIATSSVFQLSSLFAPYDTIISCLGFASGPGSQIKITNAVLEAKVKRFFPWQFGVDYEAIGRGSAQDLWDEQLDVRELLKAQDITEWVIVSTGLFMSFLFESFFGVVELSGEEGVVRALGSWENRVTVTTPDDIGRLTAMIVFEEKERVKNEVVFTAGDTVSYEGLADIVEGVLGRKVRREVWTVERLERELREDKENAVRKYRVAFAVGKGVSWERKRSWNWQRGIEVTDVKSYALSNLPQVVKGTIA</sequence>
<evidence type="ECO:0000313" key="5">
    <source>
        <dbReference type="EMBL" id="PMD57357.1"/>
    </source>
</evidence>
<proteinExistence type="predicted"/>
<dbReference type="AlphaFoldDB" id="A0A2J6T2X5"/>
<dbReference type="GO" id="GO:0016491">
    <property type="term" value="F:oxidoreductase activity"/>
    <property type="evidence" value="ECO:0007669"/>
    <property type="project" value="UniProtKB-KW"/>
</dbReference>
<keyword evidence="3" id="KW-0175">Coiled coil</keyword>
<evidence type="ECO:0000313" key="6">
    <source>
        <dbReference type="Proteomes" id="UP000235371"/>
    </source>
</evidence>
<feature type="coiled-coil region" evidence="3">
    <location>
        <begin position="245"/>
        <end position="272"/>
    </location>
</feature>
<dbReference type="OrthoDB" id="5283654at2759"/>
<keyword evidence="6" id="KW-1185">Reference proteome</keyword>
<keyword evidence="1" id="KW-0521">NADP</keyword>
<dbReference type="Gene3D" id="3.90.25.10">
    <property type="entry name" value="UDP-galactose 4-epimerase, domain 1"/>
    <property type="match status" value="1"/>
</dbReference>
<dbReference type="EMBL" id="KZ613847">
    <property type="protein sequence ID" value="PMD57357.1"/>
    <property type="molecule type" value="Genomic_DNA"/>
</dbReference>
<dbReference type="GeneID" id="36588880"/>
<dbReference type="Pfam" id="PF05368">
    <property type="entry name" value="NmrA"/>
    <property type="match status" value="1"/>
</dbReference>
<dbReference type="CDD" id="cd05259">
    <property type="entry name" value="PCBER_SDR_a"/>
    <property type="match status" value="1"/>
</dbReference>
<name>A0A2J6T2X5_9HELO</name>
<dbReference type="PANTHER" id="PTHR47706">
    <property type="entry name" value="NMRA-LIKE FAMILY PROTEIN"/>
    <property type="match status" value="1"/>
</dbReference>
<dbReference type="SUPFAM" id="SSF51735">
    <property type="entry name" value="NAD(P)-binding Rossmann-fold domains"/>
    <property type="match status" value="1"/>
</dbReference>
<gene>
    <name evidence="5" type="ORF">K444DRAFT_615818</name>
</gene>
<accession>A0A2J6T2X5</accession>
<dbReference type="InterPro" id="IPR008030">
    <property type="entry name" value="NmrA-like"/>
</dbReference>
<dbReference type="Proteomes" id="UP000235371">
    <property type="component" value="Unassembled WGS sequence"/>
</dbReference>
<evidence type="ECO:0000256" key="2">
    <source>
        <dbReference type="ARBA" id="ARBA00023002"/>
    </source>
</evidence>
<dbReference type="InterPro" id="IPR036291">
    <property type="entry name" value="NAD(P)-bd_dom_sf"/>
</dbReference>
<dbReference type="Gene3D" id="3.40.50.720">
    <property type="entry name" value="NAD(P)-binding Rossmann-like Domain"/>
    <property type="match status" value="1"/>
</dbReference>
<dbReference type="InterPro" id="IPR045312">
    <property type="entry name" value="PCBER-like"/>
</dbReference>
<evidence type="ECO:0000256" key="3">
    <source>
        <dbReference type="SAM" id="Coils"/>
    </source>
</evidence>
<dbReference type="InParanoid" id="A0A2J6T2X5"/>